<dbReference type="SUPFAM" id="SSF46785">
    <property type="entry name" value="Winged helix' DNA-binding domain"/>
    <property type="match status" value="1"/>
</dbReference>
<dbReference type="GO" id="GO:0003677">
    <property type="term" value="F:DNA binding"/>
    <property type="evidence" value="ECO:0007669"/>
    <property type="project" value="UniProtKB-KW"/>
</dbReference>
<dbReference type="GO" id="GO:0003700">
    <property type="term" value="F:DNA-binding transcription factor activity"/>
    <property type="evidence" value="ECO:0007669"/>
    <property type="project" value="InterPro"/>
</dbReference>
<keyword evidence="7" id="KW-1185">Reference proteome</keyword>
<name>A0A1A8TGL9_9GAMM</name>
<keyword evidence="2" id="KW-0805">Transcription regulation</keyword>
<evidence type="ECO:0000256" key="4">
    <source>
        <dbReference type="ARBA" id="ARBA00023163"/>
    </source>
</evidence>
<organism evidence="6 7">
    <name type="scientific">Marinomonas aquimarina</name>
    <dbReference type="NCBI Taxonomy" id="295068"/>
    <lineage>
        <taxon>Bacteria</taxon>
        <taxon>Pseudomonadati</taxon>
        <taxon>Pseudomonadota</taxon>
        <taxon>Gammaproteobacteria</taxon>
        <taxon>Oceanospirillales</taxon>
        <taxon>Oceanospirillaceae</taxon>
        <taxon>Marinomonas</taxon>
    </lineage>
</organism>
<dbReference type="RefSeq" id="WP_067205971.1">
    <property type="nucleotide sequence ID" value="NZ_FLOC01000009.1"/>
</dbReference>
<feature type="domain" description="HTH lysR-type" evidence="5">
    <location>
        <begin position="6"/>
        <end position="63"/>
    </location>
</feature>
<proteinExistence type="inferred from homology"/>
<dbReference type="SUPFAM" id="SSF53850">
    <property type="entry name" value="Periplasmic binding protein-like II"/>
    <property type="match status" value="1"/>
</dbReference>
<dbReference type="CDD" id="cd08417">
    <property type="entry name" value="PBP2_Nitroaromatics_like"/>
    <property type="match status" value="1"/>
</dbReference>
<dbReference type="InterPro" id="IPR036390">
    <property type="entry name" value="WH_DNA-bd_sf"/>
</dbReference>
<sequence length="305" mass="33938">MNLHHLDLNLLFILKTLLEEQHVSNTALSLNVSQSKVSRSLQKLRLLFKDELLVKSASGYELTAKAKDISSSLNDVLENIGQLVEGKTFVPEHSTRSLRLFALAPYAHQGLPRLISDIQRQAPNMLIEVDSKPKPPFESLIAGEVHFALSANQPSSSENSLYRIKVGGFEYCLLMREDHPLAQQDLSMADLAGATLGQISLDGRQAFSLGAQLKSQARLEPDALPGAAIHVTDFCLAAAIAESSDTIFCMPASFAQQASQGRDLMVKPLPPELQNDSQDLYLYWHKRYHMDPMCIWVRELVKQLF</sequence>
<evidence type="ECO:0000256" key="2">
    <source>
        <dbReference type="ARBA" id="ARBA00023015"/>
    </source>
</evidence>
<dbReference type="InterPro" id="IPR050389">
    <property type="entry name" value="LysR-type_TF"/>
</dbReference>
<dbReference type="Pfam" id="PF00126">
    <property type="entry name" value="HTH_1"/>
    <property type="match status" value="1"/>
</dbReference>
<dbReference type="InterPro" id="IPR000847">
    <property type="entry name" value="LysR_HTH_N"/>
</dbReference>
<dbReference type="STRING" id="295068.MAQ5080_01876"/>
<gene>
    <name evidence="6" type="primary">leuO_2</name>
    <name evidence="6" type="ORF">MAQ5080_01876</name>
</gene>
<dbReference type="OrthoDB" id="8839911at2"/>
<reference evidence="6 7" key="1">
    <citation type="submission" date="2016-06" db="EMBL/GenBank/DDBJ databases">
        <authorList>
            <person name="Kjaerup R.B."/>
            <person name="Dalgaard T.S."/>
            <person name="Juul-Madsen H.R."/>
        </authorList>
    </citation>
    <scope>NUCLEOTIDE SEQUENCE [LARGE SCALE GENOMIC DNA]</scope>
    <source>
        <strain evidence="6 7">CECT 5080</strain>
    </source>
</reference>
<evidence type="ECO:0000256" key="3">
    <source>
        <dbReference type="ARBA" id="ARBA00023125"/>
    </source>
</evidence>
<evidence type="ECO:0000313" key="6">
    <source>
        <dbReference type="EMBL" id="SBS31143.1"/>
    </source>
</evidence>
<evidence type="ECO:0000313" key="7">
    <source>
        <dbReference type="Proteomes" id="UP000092627"/>
    </source>
</evidence>
<dbReference type="InterPro" id="IPR037402">
    <property type="entry name" value="YidZ_PBP2"/>
</dbReference>
<keyword evidence="3" id="KW-0238">DNA-binding</keyword>
<dbReference type="InterPro" id="IPR005119">
    <property type="entry name" value="LysR_subst-bd"/>
</dbReference>
<dbReference type="EMBL" id="FLOC01000009">
    <property type="protein sequence ID" value="SBS31143.1"/>
    <property type="molecule type" value="Genomic_DNA"/>
</dbReference>
<dbReference type="PANTHER" id="PTHR30118">
    <property type="entry name" value="HTH-TYPE TRANSCRIPTIONAL REGULATOR LEUO-RELATED"/>
    <property type="match status" value="1"/>
</dbReference>
<dbReference type="PANTHER" id="PTHR30118:SF15">
    <property type="entry name" value="TRANSCRIPTIONAL REGULATORY PROTEIN"/>
    <property type="match status" value="1"/>
</dbReference>
<evidence type="ECO:0000259" key="5">
    <source>
        <dbReference type="PROSITE" id="PS50931"/>
    </source>
</evidence>
<keyword evidence="4" id="KW-0804">Transcription</keyword>
<dbReference type="Pfam" id="PF03466">
    <property type="entry name" value="LysR_substrate"/>
    <property type="match status" value="1"/>
</dbReference>
<dbReference type="Gene3D" id="3.40.190.10">
    <property type="entry name" value="Periplasmic binding protein-like II"/>
    <property type="match status" value="2"/>
</dbReference>
<accession>A0A1A8TGL9</accession>
<dbReference type="AlphaFoldDB" id="A0A1A8TGL9"/>
<comment type="similarity">
    <text evidence="1">Belongs to the LysR transcriptional regulatory family.</text>
</comment>
<evidence type="ECO:0000256" key="1">
    <source>
        <dbReference type="ARBA" id="ARBA00009437"/>
    </source>
</evidence>
<dbReference type="PROSITE" id="PS50931">
    <property type="entry name" value="HTH_LYSR"/>
    <property type="match status" value="1"/>
</dbReference>
<dbReference type="InterPro" id="IPR036388">
    <property type="entry name" value="WH-like_DNA-bd_sf"/>
</dbReference>
<protein>
    <submittedName>
        <fullName evidence="6">HTH-type transcriptional regulator LeuO</fullName>
    </submittedName>
</protein>
<dbReference type="Proteomes" id="UP000092627">
    <property type="component" value="Unassembled WGS sequence"/>
</dbReference>
<dbReference type="Gene3D" id="1.10.10.10">
    <property type="entry name" value="Winged helix-like DNA-binding domain superfamily/Winged helix DNA-binding domain"/>
    <property type="match status" value="1"/>
</dbReference>